<keyword evidence="1" id="KW-0175">Coiled coil</keyword>
<feature type="coiled-coil region" evidence="1">
    <location>
        <begin position="65"/>
        <end position="92"/>
    </location>
</feature>
<keyword evidence="5" id="KW-1185">Reference proteome</keyword>
<feature type="region of interest" description="Disordered" evidence="2">
    <location>
        <begin position="177"/>
        <end position="197"/>
    </location>
</feature>
<proteinExistence type="predicted"/>
<reference evidence="4 5" key="1">
    <citation type="submission" date="2024-02" db="EMBL/GenBank/DDBJ databases">
        <authorList>
            <person name="Daric V."/>
            <person name="Darras S."/>
        </authorList>
    </citation>
    <scope>NUCLEOTIDE SEQUENCE [LARGE SCALE GENOMIC DNA]</scope>
</reference>
<feature type="signal peptide" evidence="3">
    <location>
        <begin position="1"/>
        <end position="19"/>
    </location>
</feature>
<evidence type="ECO:0000256" key="2">
    <source>
        <dbReference type="SAM" id="MobiDB-lite"/>
    </source>
</evidence>
<gene>
    <name evidence="4" type="ORF">CVLEPA_LOCUS12269</name>
</gene>
<dbReference type="Gene3D" id="1.20.5.320">
    <property type="entry name" value="6-Phosphogluconate Dehydrogenase, domain 3"/>
    <property type="match status" value="1"/>
</dbReference>
<feature type="chain" id="PRO_5046890501" evidence="3">
    <location>
        <begin position="20"/>
        <end position="197"/>
    </location>
</feature>
<sequence length="197" mass="21213">MILFNLFLLMLLTWNGGESSREVTLSCGADDAIERGPIGAPGKRGFPGEQGIQGFKGDKGDPGENDGWLEVVRRLEERISTLEAQVQNKDCSGYTSLGCWRDCGPRSSNCNNRAIPTLEGTTPILDGSYGSRRNAIEKCARVARERGFPGFAIQNGGWCAGSANILSTYHRYGTQSNCGSDGEGGPSSNEVYSFNKC</sequence>
<feature type="compositionally biased region" description="Polar residues" evidence="2">
    <location>
        <begin position="186"/>
        <end position="197"/>
    </location>
</feature>
<organism evidence="4 5">
    <name type="scientific">Clavelina lepadiformis</name>
    <name type="common">Light-bulb sea squirt</name>
    <name type="synonym">Ascidia lepadiformis</name>
    <dbReference type="NCBI Taxonomy" id="159417"/>
    <lineage>
        <taxon>Eukaryota</taxon>
        <taxon>Metazoa</taxon>
        <taxon>Chordata</taxon>
        <taxon>Tunicata</taxon>
        <taxon>Ascidiacea</taxon>
        <taxon>Aplousobranchia</taxon>
        <taxon>Clavelinidae</taxon>
        <taxon>Clavelina</taxon>
    </lineage>
</organism>
<accession>A0ABP0FQX2</accession>
<evidence type="ECO:0000256" key="3">
    <source>
        <dbReference type="SAM" id="SignalP"/>
    </source>
</evidence>
<comment type="caution">
    <text evidence="4">The sequence shown here is derived from an EMBL/GenBank/DDBJ whole genome shotgun (WGS) entry which is preliminary data.</text>
</comment>
<name>A0ABP0FQX2_CLALP</name>
<evidence type="ECO:0000313" key="5">
    <source>
        <dbReference type="Proteomes" id="UP001642483"/>
    </source>
</evidence>
<dbReference type="EMBL" id="CAWYQH010000090">
    <property type="protein sequence ID" value="CAK8682056.1"/>
    <property type="molecule type" value="Genomic_DNA"/>
</dbReference>
<evidence type="ECO:0000313" key="4">
    <source>
        <dbReference type="EMBL" id="CAK8682056.1"/>
    </source>
</evidence>
<dbReference type="Proteomes" id="UP001642483">
    <property type="component" value="Unassembled WGS sequence"/>
</dbReference>
<protein>
    <submittedName>
        <fullName evidence="4">Uncharacterized protein</fullName>
    </submittedName>
</protein>
<keyword evidence="3" id="KW-0732">Signal</keyword>
<evidence type="ECO:0000256" key="1">
    <source>
        <dbReference type="SAM" id="Coils"/>
    </source>
</evidence>